<accession>A0A3N0CC43</accession>
<comment type="caution">
    <text evidence="1">The sequence shown here is derived from an EMBL/GenBank/DDBJ whole genome shotgun (WGS) entry which is preliminary data.</text>
</comment>
<reference evidence="1 2" key="1">
    <citation type="submission" date="2018-11" db="EMBL/GenBank/DDBJ databases">
        <authorList>
            <person name="Li F."/>
        </authorList>
    </citation>
    <scope>NUCLEOTIDE SEQUENCE [LARGE SCALE GENOMIC DNA]</scope>
    <source>
        <strain evidence="1 2">Gsoil 097</strain>
    </source>
</reference>
<proteinExistence type="predicted"/>
<name>A0A3N0CC43_9ACTN</name>
<organism evidence="1 2">
    <name type="scientific">Nocardioides marmoriginsengisoli</name>
    <dbReference type="NCBI Taxonomy" id="661483"/>
    <lineage>
        <taxon>Bacteria</taxon>
        <taxon>Bacillati</taxon>
        <taxon>Actinomycetota</taxon>
        <taxon>Actinomycetes</taxon>
        <taxon>Propionibacteriales</taxon>
        <taxon>Nocardioidaceae</taxon>
        <taxon>Nocardioides</taxon>
    </lineage>
</organism>
<dbReference type="AlphaFoldDB" id="A0A3N0CC43"/>
<keyword evidence="2" id="KW-1185">Reference proteome</keyword>
<dbReference type="EMBL" id="RJSE01000008">
    <property type="protein sequence ID" value="RNL61004.1"/>
    <property type="molecule type" value="Genomic_DNA"/>
</dbReference>
<sequence length="69" mass="7233">MDAVAAGEDFSYGSAGYWKVRDAARDAVTKYLAENPPAIGQQVAELASTQSGFALTLLDKLIDAEPVSA</sequence>
<gene>
    <name evidence="1" type="ORF">EFK50_16590</name>
</gene>
<evidence type="ECO:0000313" key="2">
    <source>
        <dbReference type="Proteomes" id="UP000267128"/>
    </source>
</evidence>
<evidence type="ECO:0000313" key="1">
    <source>
        <dbReference type="EMBL" id="RNL61004.1"/>
    </source>
</evidence>
<dbReference type="Proteomes" id="UP000267128">
    <property type="component" value="Unassembled WGS sequence"/>
</dbReference>
<protein>
    <submittedName>
        <fullName evidence="1">Uncharacterized protein</fullName>
    </submittedName>
</protein>